<dbReference type="InterPro" id="IPR005123">
    <property type="entry name" value="Oxoglu/Fe-dep_dioxygenase_dom"/>
</dbReference>
<dbReference type="InterPro" id="IPR026992">
    <property type="entry name" value="DIOX_N"/>
</dbReference>
<evidence type="ECO:0000313" key="4">
    <source>
        <dbReference type="Proteomes" id="UP000078492"/>
    </source>
</evidence>
<accession>A0A151JRV6</accession>
<comment type="similarity">
    <text evidence="1">Belongs to the iron/ascorbate-dependent oxidoreductase family.</text>
</comment>
<protein>
    <recommendedName>
        <fullName evidence="2">Fe2OG dioxygenase domain-containing protein</fullName>
    </recommendedName>
</protein>
<dbReference type="PRINTS" id="PR00682">
    <property type="entry name" value="IPNSYNTHASE"/>
</dbReference>
<reference evidence="3 4" key="1">
    <citation type="submission" date="2015-09" db="EMBL/GenBank/DDBJ databases">
        <title>Trachymyrmex cornetzi WGS genome.</title>
        <authorList>
            <person name="Nygaard S."/>
            <person name="Hu H."/>
            <person name="Boomsma J."/>
            <person name="Zhang G."/>
        </authorList>
    </citation>
    <scope>NUCLEOTIDE SEQUENCE [LARGE SCALE GENOMIC DNA]</scope>
    <source>
        <strain evidence="3">Tcor2-1</strain>
        <tissue evidence="3">Whole body</tissue>
    </source>
</reference>
<name>A0A151JRV6_9HYME</name>
<feature type="domain" description="Fe2OG dioxygenase" evidence="2">
    <location>
        <begin position="234"/>
        <end position="336"/>
    </location>
</feature>
<dbReference type="Gene3D" id="2.60.120.330">
    <property type="entry name" value="B-lactam Antibiotic, Isopenicillin N Synthase, Chain"/>
    <property type="match status" value="1"/>
</dbReference>
<dbReference type="STRING" id="471704.A0A151JRV6"/>
<gene>
    <name evidence="3" type="ORF">ALC57_00534</name>
</gene>
<dbReference type="GO" id="GO:0046872">
    <property type="term" value="F:metal ion binding"/>
    <property type="evidence" value="ECO:0007669"/>
    <property type="project" value="UniProtKB-KW"/>
</dbReference>
<dbReference type="PROSITE" id="PS51471">
    <property type="entry name" value="FE2OG_OXY"/>
    <property type="match status" value="1"/>
</dbReference>
<dbReference type="InterPro" id="IPR044861">
    <property type="entry name" value="IPNS-like_FE2OG_OXY"/>
</dbReference>
<keyword evidence="1" id="KW-0479">Metal-binding</keyword>
<dbReference type="PANTHER" id="PTHR47990">
    <property type="entry name" value="2-OXOGLUTARATE (2OG) AND FE(II)-DEPENDENT OXYGENASE SUPERFAMILY PROTEIN-RELATED"/>
    <property type="match status" value="1"/>
</dbReference>
<dbReference type="GO" id="GO:0016491">
    <property type="term" value="F:oxidoreductase activity"/>
    <property type="evidence" value="ECO:0007669"/>
    <property type="project" value="UniProtKB-KW"/>
</dbReference>
<dbReference type="InterPro" id="IPR027443">
    <property type="entry name" value="IPNS-like_sf"/>
</dbReference>
<dbReference type="AlphaFoldDB" id="A0A151JRV6"/>
<dbReference type="Proteomes" id="UP000078492">
    <property type="component" value="Unassembled WGS sequence"/>
</dbReference>
<evidence type="ECO:0000256" key="1">
    <source>
        <dbReference type="RuleBase" id="RU003682"/>
    </source>
</evidence>
<proteinExistence type="inferred from homology"/>
<sequence length="385" mass="43085">MSYCTNAPMVTHTCETLLSKCEIPIIDLAHMAVKPLSLTLESSKFLANPSIRSYEHKASFAYRSQADSARSLRFSGTERCPQKGVVKLVASKLLRALSEKGLALLVNHGIPEWKMKAAYRVLDTFCELPDETRAKYERVSPDNHGYVKPGTEKFSDEMELRHAFNVTGCGRILPEDEVPGYRSAVDELTRDFKQLATMLLTNEKPGLPQALSVGLEQSHDFLLSKHAHIFGPGNASTLRLLYYPPLGTPVQGLTRCGAHCDYGTFTLLAQDCEGGLEIQIGERWARVGHLPGAILVNTGELLGHWTNEQLPALRHRVVMPEHCGRGRHSIAFFVHPDDNIPIEPLDTKITIANQETTLCRLQKKKRSVLTAYQHLQRRFRETYAS</sequence>
<keyword evidence="1" id="KW-0560">Oxidoreductase</keyword>
<dbReference type="SUPFAM" id="SSF51197">
    <property type="entry name" value="Clavaminate synthase-like"/>
    <property type="match status" value="1"/>
</dbReference>
<dbReference type="Pfam" id="PF03171">
    <property type="entry name" value="2OG-FeII_Oxy"/>
    <property type="match status" value="1"/>
</dbReference>
<keyword evidence="1" id="KW-0408">Iron</keyword>
<organism evidence="3 4">
    <name type="scientific">Trachymyrmex cornetzi</name>
    <dbReference type="NCBI Taxonomy" id="471704"/>
    <lineage>
        <taxon>Eukaryota</taxon>
        <taxon>Metazoa</taxon>
        <taxon>Ecdysozoa</taxon>
        <taxon>Arthropoda</taxon>
        <taxon>Hexapoda</taxon>
        <taxon>Insecta</taxon>
        <taxon>Pterygota</taxon>
        <taxon>Neoptera</taxon>
        <taxon>Endopterygota</taxon>
        <taxon>Hymenoptera</taxon>
        <taxon>Apocrita</taxon>
        <taxon>Aculeata</taxon>
        <taxon>Formicoidea</taxon>
        <taxon>Formicidae</taxon>
        <taxon>Myrmicinae</taxon>
        <taxon>Trachymyrmex</taxon>
    </lineage>
</organism>
<dbReference type="InterPro" id="IPR050231">
    <property type="entry name" value="Iron_ascorbate_oxido_reductase"/>
</dbReference>
<dbReference type="Pfam" id="PF14226">
    <property type="entry name" value="DIOX_N"/>
    <property type="match status" value="1"/>
</dbReference>
<evidence type="ECO:0000259" key="2">
    <source>
        <dbReference type="PROSITE" id="PS51471"/>
    </source>
</evidence>
<dbReference type="EMBL" id="KQ978579">
    <property type="protein sequence ID" value="KYN30024.1"/>
    <property type="molecule type" value="Genomic_DNA"/>
</dbReference>
<keyword evidence="4" id="KW-1185">Reference proteome</keyword>
<evidence type="ECO:0000313" key="3">
    <source>
        <dbReference type="EMBL" id="KYN30024.1"/>
    </source>
</evidence>